<protein>
    <submittedName>
        <fullName evidence="1">Uncharacterized protein</fullName>
    </submittedName>
</protein>
<proteinExistence type="predicted"/>
<evidence type="ECO:0000313" key="1">
    <source>
        <dbReference type="EMBL" id="USL89518.1"/>
    </source>
</evidence>
<dbReference type="Proteomes" id="UP001216218">
    <property type="component" value="Segment"/>
</dbReference>
<evidence type="ECO:0000313" key="2">
    <source>
        <dbReference type="Proteomes" id="UP001216218"/>
    </source>
</evidence>
<name>A0A9Y1CVP3_9CAUD</name>
<sequence length="73" mass="8441">MDGVIKSYKIVKLKNTGFFIKDNDFFLDELGNFTGSLTKDFQNAKIFNDKEISKHNFTESTDFEIVDVKLVLQ</sequence>
<gene>
    <name evidence="1" type="ORF">vBBcePLY3_00007</name>
</gene>
<keyword evidence="2" id="KW-1185">Reference proteome</keyword>
<reference evidence="1" key="1">
    <citation type="submission" date="2022-04" db="EMBL/GenBank/DDBJ databases">
        <authorList>
            <person name="Yang M."/>
            <person name="Tan S."/>
        </authorList>
    </citation>
    <scope>NUCLEOTIDE SEQUENCE</scope>
</reference>
<dbReference type="EMBL" id="ON366412">
    <property type="protein sequence ID" value="USL89518.1"/>
    <property type="molecule type" value="Genomic_DNA"/>
</dbReference>
<accession>A0A9Y1CVP3</accession>
<organism evidence="1 2">
    <name type="scientific">Bacillus phage vB_BceP_LY3</name>
    <dbReference type="NCBI Taxonomy" id="2950458"/>
    <lineage>
        <taxon>Viruses</taxon>
        <taxon>Duplodnaviria</taxon>
        <taxon>Heunggongvirae</taxon>
        <taxon>Uroviricota</taxon>
        <taxon>Caudoviricetes</taxon>
        <taxon>Salasmaviridae</taxon>
        <taxon>Northropvirinae</taxon>
        <taxon>Layangcvirus</taxon>
        <taxon>Layangcvirus LY3</taxon>
    </lineage>
</organism>